<organism evidence="1 2">
    <name type="scientific">Silvanigrella paludirubra</name>
    <dbReference type="NCBI Taxonomy" id="2499159"/>
    <lineage>
        <taxon>Bacteria</taxon>
        <taxon>Pseudomonadati</taxon>
        <taxon>Bdellovibrionota</taxon>
        <taxon>Oligoflexia</taxon>
        <taxon>Silvanigrellales</taxon>
        <taxon>Silvanigrellaceae</taxon>
        <taxon>Silvanigrella</taxon>
    </lineage>
</organism>
<keyword evidence="2" id="KW-1185">Reference proteome</keyword>
<accession>A0A6N6VXL7</accession>
<dbReference type="SUPFAM" id="SSF48371">
    <property type="entry name" value="ARM repeat"/>
    <property type="match status" value="1"/>
</dbReference>
<comment type="caution">
    <text evidence="1">The sequence shown here is derived from an EMBL/GenBank/DDBJ whole genome shotgun (WGS) entry which is preliminary data.</text>
</comment>
<dbReference type="EMBL" id="WFLM01000001">
    <property type="protein sequence ID" value="KAB8040779.1"/>
    <property type="molecule type" value="Genomic_DNA"/>
</dbReference>
<dbReference type="OrthoDB" id="5289253at2"/>
<protein>
    <submittedName>
        <fullName evidence="1">DNA alkylation repair protein</fullName>
    </submittedName>
</protein>
<dbReference type="RefSeq" id="WP_153418297.1">
    <property type="nucleotide sequence ID" value="NZ_WFLM01000001.1"/>
</dbReference>
<evidence type="ECO:0000313" key="1">
    <source>
        <dbReference type="EMBL" id="KAB8040779.1"/>
    </source>
</evidence>
<dbReference type="InterPro" id="IPR016024">
    <property type="entry name" value="ARM-type_fold"/>
</dbReference>
<reference evidence="1 2" key="1">
    <citation type="submission" date="2019-10" db="EMBL/GenBank/DDBJ databases">
        <title>New species of Slilvanegrellaceae.</title>
        <authorList>
            <person name="Pitt A."/>
            <person name="Hahn M.W."/>
        </authorList>
    </citation>
    <scope>NUCLEOTIDE SEQUENCE [LARGE SCALE GENOMIC DNA]</scope>
    <source>
        <strain evidence="1 2">SP-Ram-0.45-NSY-1</strain>
    </source>
</reference>
<dbReference type="Gene3D" id="1.25.40.290">
    <property type="entry name" value="ARM repeat domains"/>
    <property type="match status" value="1"/>
</dbReference>
<sequence>MKSDENPKALKHKLGKNYFIRMNEAISPIYPKFDKKSFLKYHISLENLTLKERVSKIRDILYELLPKNYNEAISILMKTSSSPKLEDFDLWPITDYIQFYGQNDKELSLKSLKELTKLFTSEWAIRPFLINDTQKTLSFLINCSADQNKHVRRWASEGSRPRLPWGEQLKSFIKDPSLTLPILENLKFDDELYVRKSVANHLNDISKDHPNIIFELLNKWKKEANSEEKKEKLNWIIRHSLRNLIKEGNPTALSFLDVSTKFDIHIENIFFNSDKIYMGKNLEFSFIISSKMKKQQNLVIDYRIHFLRDKGKSSIKVFKLKNISISPADRITITKKHLFKEISTRKYYNGDHKLDIQINGKVIESKTFKIFGANQIKK</sequence>
<name>A0A6N6VXL7_9BACT</name>
<dbReference type="Proteomes" id="UP000437748">
    <property type="component" value="Unassembled WGS sequence"/>
</dbReference>
<gene>
    <name evidence="1" type="ORF">GCL60_02305</name>
</gene>
<proteinExistence type="predicted"/>
<dbReference type="AlphaFoldDB" id="A0A6N6VXL7"/>
<evidence type="ECO:0000313" key="2">
    <source>
        <dbReference type="Proteomes" id="UP000437748"/>
    </source>
</evidence>